<reference evidence="1 2" key="1">
    <citation type="submission" date="2016-02" db="EMBL/GenBank/DDBJ databases">
        <title>Genome sequence of Halalkalicoccus paucihalophilus DSM 24557.</title>
        <authorList>
            <person name="Poehlein A."/>
            <person name="Daniel R."/>
        </authorList>
    </citation>
    <scope>NUCLEOTIDE SEQUENCE [LARGE SCALE GENOMIC DNA]</scope>
    <source>
        <strain evidence="1 2">DSM 24557</strain>
    </source>
</reference>
<dbReference type="Pfam" id="PF20575">
    <property type="entry name" value="HTH_63"/>
    <property type="match status" value="1"/>
</dbReference>
<evidence type="ECO:0000313" key="1">
    <source>
        <dbReference type="EMBL" id="KYH25617.1"/>
    </source>
</evidence>
<organism evidence="1 2">
    <name type="scientific">Halalkalicoccus paucihalophilus</name>
    <dbReference type="NCBI Taxonomy" id="1008153"/>
    <lineage>
        <taxon>Archaea</taxon>
        <taxon>Methanobacteriati</taxon>
        <taxon>Methanobacteriota</taxon>
        <taxon>Stenosarchaea group</taxon>
        <taxon>Halobacteria</taxon>
        <taxon>Halobacteriales</taxon>
        <taxon>Halococcaceae</taxon>
        <taxon>Halalkalicoccus</taxon>
    </lineage>
</organism>
<name>A0A151AE31_9EURY</name>
<protein>
    <submittedName>
        <fullName evidence="1">Uncharacterized protein</fullName>
    </submittedName>
</protein>
<dbReference type="EMBL" id="LTAZ01000005">
    <property type="protein sequence ID" value="KYH25617.1"/>
    <property type="molecule type" value="Genomic_DNA"/>
</dbReference>
<dbReference type="RefSeq" id="WP_066382554.1">
    <property type="nucleotide sequence ID" value="NZ_LTAZ01000005.1"/>
</dbReference>
<evidence type="ECO:0000313" key="2">
    <source>
        <dbReference type="Proteomes" id="UP000075321"/>
    </source>
</evidence>
<keyword evidence="2" id="KW-1185">Reference proteome</keyword>
<comment type="caution">
    <text evidence="1">The sequence shown here is derived from an EMBL/GenBank/DDBJ whole genome shotgun (WGS) entry which is preliminary data.</text>
</comment>
<dbReference type="InterPro" id="IPR046783">
    <property type="entry name" value="HTH_63"/>
</dbReference>
<accession>A0A151AE31</accession>
<sequence>MESHDSCRAVLRLRTLAPYGINGTQEEIIGRLRTLVEHGPLTDLDVDAWGRSVGTVDGTDGPDVRETVEEFTDWARRNDCSLTPAFEWREAESFLEEERGRGSVVVLPLLCLAVYDGDGSLEAVYPHRDGEEVATIHDGVEALESLRSSSEVAAKQGEPLSSRL</sequence>
<dbReference type="OrthoDB" id="204263at2157"/>
<gene>
    <name evidence="1" type="ORF">HAPAU_22920</name>
</gene>
<dbReference type="PATRIC" id="fig|1008153.3.peg.2337"/>
<dbReference type="Proteomes" id="UP000075321">
    <property type="component" value="Unassembled WGS sequence"/>
</dbReference>
<dbReference type="AlphaFoldDB" id="A0A151AE31"/>
<proteinExistence type="predicted"/>